<proteinExistence type="inferred from homology"/>
<keyword evidence="3" id="KW-0732">Signal</keyword>
<comment type="similarity">
    <text evidence="2">Belongs to the SusD family.</text>
</comment>
<dbReference type="AlphaFoldDB" id="A0A9X3I0F1"/>
<evidence type="ECO:0000256" key="2">
    <source>
        <dbReference type="ARBA" id="ARBA00006275"/>
    </source>
</evidence>
<sequence length="466" mass="53602">MKQNHLFRIPSFVLLLLILISCEDFIEVEVPNNQLIQEVVFDSDDTAQSAMIGIYNQLFLAEFANGHFSSVTVLSGLSGDIIENHKNYPSRIQFEDHQLEPSNPENLYIWSSAYNVVYMTNSMLEGLLESKNLSPALKQQLEGEARFIRAFSYFYLANLYGDVPLLLTTDYNENRLASRDPVADVYLQIIEDLEISRELLSTDYRDGERTQVNTTAATALLARVHLYLENWEQAEALSTMIIETTMQYELLNDLDEVFLANSREAILQITPLGGGGYMTQTNEGFNFIIDPVIYFMAAFKLNNEFPEAFDKNDKRLLNWIGFHEGENAFFPYKYKIFTSNSFPITEYSMVLRLAEQYLIRAEARAKMGNLVGSIEDLDVIRDRAGLPLLAETDPGINQENLLDLIFEERRKELFAEWGHRWFDLKRSGRAEEVFGPEETWQSADLLYPIPEEERMKNPNLSQNPGY</sequence>
<dbReference type="CDD" id="cd08977">
    <property type="entry name" value="SusD"/>
    <property type="match status" value="1"/>
</dbReference>
<dbReference type="Proteomes" id="UP001148482">
    <property type="component" value="Unassembled WGS sequence"/>
</dbReference>
<evidence type="ECO:0000313" key="9">
    <source>
        <dbReference type="Proteomes" id="UP001148482"/>
    </source>
</evidence>
<name>A0A9X3I0F1_9FLAO</name>
<evidence type="ECO:0000259" key="7">
    <source>
        <dbReference type="Pfam" id="PF14322"/>
    </source>
</evidence>
<keyword evidence="4" id="KW-0472">Membrane</keyword>
<dbReference type="InterPro" id="IPR012944">
    <property type="entry name" value="SusD_RagB_dom"/>
</dbReference>
<reference evidence="8" key="1">
    <citation type="submission" date="2022-11" db="EMBL/GenBank/DDBJ databases">
        <title>Salinimicrobium profundisediminis sp. nov., isolated from deep-sea sediment of the Mariana Trench.</title>
        <authorList>
            <person name="Fu H."/>
        </authorList>
    </citation>
    <scope>NUCLEOTIDE SEQUENCE</scope>
    <source>
        <strain evidence="8">MT39</strain>
    </source>
</reference>
<dbReference type="SUPFAM" id="SSF48452">
    <property type="entry name" value="TPR-like"/>
    <property type="match status" value="1"/>
</dbReference>
<organism evidence="8 9">
    <name type="scientific">Salinimicrobium profundisediminis</name>
    <dbReference type="NCBI Taxonomy" id="2994553"/>
    <lineage>
        <taxon>Bacteria</taxon>
        <taxon>Pseudomonadati</taxon>
        <taxon>Bacteroidota</taxon>
        <taxon>Flavobacteriia</taxon>
        <taxon>Flavobacteriales</taxon>
        <taxon>Flavobacteriaceae</taxon>
        <taxon>Salinimicrobium</taxon>
    </lineage>
</organism>
<accession>A0A9X3I0F1</accession>
<feature type="domain" description="SusD-like N-terminal" evidence="7">
    <location>
        <begin position="24"/>
        <end position="226"/>
    </location>
</feature>
<comment type="caution">
    <text evidence="8">The sequence shown here is derived from an EMBL/GenBank/DDBJ whole genome shotgun (WGS) entry which is preliminary data.</text>
</comment>
<dbReference type="PROSITE" id="PS51257">
    <property type="entry name" value="PROKAR_LIPOPROTEIN"/>
    <property type="match status" value="1"/>
</dbReference>
<dbReference type="Pfam" id="PF14322">
    <property type="entry name" value="SusD-like_3"/>
    <property type="match status" value="1"/>
</dbReference>
<evidence type="ECO:0000313" key="8">
    <source>
        <dbReference type="EMBL" id="MCX2837469.1"/>
    </source>
</evidence>
<protein>
    <submittedName>
        <fullName evidence="8">RagB/SusD family nutrient uptake outer membrane protein</fullName>
    </submittedName>
</protein>
<dbReference type="Gene3D" id="1.25.40.390">
    <property type="match status" value="1"/>
</dbReference>
<evidence type="ECO:0000256" key="1">
    <source>
        <dbReference type="ARBA" id="ARBA00004442"/>
    </source>
</evidence>
<dbReference type="InterPro" id="IPR033985">
    <property type="entry name" value="SusD-like_N"/>
</dbReference>
<gene>
    <name evidence="8" type="ORF">OQ279_04830</name>
</gene>
<evidence type="ECO:0000256" key="3">
    <source>
        <dbReference type="ARBA" id="ARBA00022729"/>
    </source>
</evidence>
<keyword evidence="9" id="KW-1185">Reference proteome</keyword>
<dbReference type="Pfam" id="PF07980">
    <property type="entry name" value="SusD_RagB"/>
    <property type="match status" value="1"/>
</dbReference>
<evidence type="ECO:0000256" key="5">
    <source>
        <dbReference type="ARBA" id="ARBA00023237"/>
    </source>
</evidence>
<dbReference type="EMBL" id="JAPJDA010000006">
    <property type="protein sequence ID" value="MCX2837469.1"/>
    <property type="molecule type" value="Genomic_DNA"/>
</dbReference>
<dbReference type="RefSeq" id="WP_266068701.1">
    <property type="nucleotide sequence ID" value="NZ_JAPJDA010000006.1"/>
</dbReference>
<evidence type="ECO:0000256" key="4">
    <source>
        <dbReference type="ARBA" id="ARBA00023136"/>
    </source>
</evidence>
<keyword evidence="5" id="KW-0998">Cell outer membrane</keyword>
<comment type="subcellular location">
    <subcellularLocation>
        <location evidence="1">Cell outer membrane</location>
    </subcellularLocation>
</comment>
<dbReference type="GO" id="GO:0009279">
    <property type="term" value="C:cell outer membrane"/>
    <property type="evidence" value="ECO:0007669"/>
    <property type="project" value="UniProtKB-SubCell"/>
</dbReference>
<feature type="domain" description="RagB/SusD" evidence="6">
    <location>
        <begin position="338"/>
        <end position="466"/>
    </location>
</feature>
<evidence type="ECO:0000259" key="6">
    <source>
        <dbReference type="Pfam" id="PF07980"/>
    </source>
</evidence>
<dbReference type="InterPro" id="IPR011990">
    <property type="entry name" value="TPR-like_helical_dom_sf"/>
</dbReference>